<name>A0A4R0XH61_9BURK</name>
<evidence type="ECO:0008006" key="3">
    <source>
        <dbReference type="Google" id="ProtNLM"/>
    </source>
</evidence>
<dbReference type="Proteomes" id="UP000294200">
    <property type="component" value="Unassembled WGS sequence"/>
</dbReference>
<keyword evidence="2" id="KW-1185">Reference proteome</keyword>
<reference evidence="1 2" key="1">
    <citation type="submission" date="2017-02" db="EMBL/GenBank/DDBJ databases">
        <title>Paraburkholderia sophoroidis sp. nov. and Paraburkholderia steynii sp. nov. rhizobial symbionts of the fynbos legume Hypocalyptus sophoroides.</title>
        <authorList>
            <person name="Steenkamp E.T."/>
            <person name="Beukes C.W."/>
            <person name="Van Zyl E."/>
            <person name="Avontuur J."/>
            <person name="Chan W.Y."/>
            <person name="Hassen A."/>
            <person name="Palmer M."/>
            <person name="Mthombeni L."/>
            <person name="Phalane F."/>
            <person name="Sereme K."/>
            <person name="Venter S.N."/>
        </authorList>
    </citation>
    <scope>NUCLEOTIDE SEQUENCE [LARGE SCALE GENOMIC DNA]</scope>
    <source>
        <strain evidence="1 2">HC1.1ba</strain>
    </source>
</reference>
<evidence type="ECO:0000313" key="2">
    <source>
        <dbReference type="Proteomes" id="UP000294200"/>
    </source>
</evidence>
<dbReference type="AlphaFoldDB" id="A0A4R0XH61"/>
<gene>
    <name evidence="1" type="ORF">BZM27_25525</name>
</gene>
<accession>A0A4R0XH61</accession>
<protein>
    <recommendedName>
        <fullName evidence="3">TIR domain-containing protein</fullName>
    </recommendedName>
</protein>
<comment type="caution">
    <text evidence="1">The sequence shown here is derived from an EMBL/GenBank/DDBJ whole genome shotgun (WGS) entry which is preliminary data.</text>
</comment>
<sequence>MYLRPFDSTNAFQITYEHTNFFSAETWNRDGFDDIERLISQALNPTAPVVALGKPGEHRGAGRIETADDDWKELLERLVKRSIFILMIPSHHTGTFWEIQLINTGGFLDKTLFVMPPSNNGWYVSRIDNIASIWQETQKACLTIDLRLPDHVKEGMIFRISNGTIMTKPLPISNPIAWTKAIEDLINR</sequence>
<dbReference type="EMBL" id="MWML01000102">
    <property type="protein sequence ID" value="TCG06567.1"/>
    <property type="molecule type" value="Genomic_DNA"/>
</dbReference>
<proteinExistence type="predicted"/>
<organism evidence="1 2">
    <name type="scientific">Paraburkholderia steynii</name>
    <dbReference type="NCBI Taxonomy" id="1245441"/>
    <lineage>
        <taxon>Bacteria</taxon>
        <taxon>Pseudomonadati</taxon>
        <taxon>Pseudomonadota</taxon>
        <taxon>Betaproteobacteria</taxon>
        <taxon>Burkholderiales</taxon>
        <taxon>Burkholderiaceae</taxon>
        <taxon>Paraburkholderia</taxon>
    </lineage>
</organism>
<evidence type="ECO:0000313" key="1">
    <source>
        <dbReference type="EMBL" id="TCG06567.1"/>
    </source>
</evidence>